<accession>A0AAD4LG49</accession>
<dbReference type="EMBL" id="JAKELL010000030">
    <property type="protein sequence ID" value="KAH8990555.1"/>
    <property type="molecule type" value="Genomic_DNA"/>
</dbReference>
<dbReference type="Proteomes" id="UP001201163">
    <property type="component" value="Unassembled WGS sequence"/>
</dbReference>
<name>A0AAD4LG49_9AGAM</name>
<comment type="caution">
    <text evidence="1">The sequence shown here is derived from an EMBL/GenBank/DDBJ whole genome shotgun (WGS) entry which is preliminary data.</text>
</comment>
<gene>
    <name evidence="1" type="ORF">EDB92DRAFT_1864479</name>
    <name evidence="2" type="ORF">EDB92DRAFT_1864556</name>
</gene>
<dbReference type="EMBL" id="JAKELL010000030">
    <property type="protein sequence ID" value="KAH8990561.1"/>
    <property type="molecule type" value="Genomic_DNA"/>
</dbReference>
<sequence length="60" mass="7071">MIDDDGWIRGDEGELLMWIPLTHRPNLHRPRNIWVAGKHETRLDLSNFVRGRSWTSCIDS</sequence>
<dbReference type="AlphaFoldDB" id="A0AAD4LG49"/>
<keyword evidence="3" id="KW-1185">Reference proteome</keyword>
<evidence type="ECO:0000313" key="1">
    <source>
        <dbReference type="EMBL" id="KAH8990555.1"/>
    </source>
</evidence>
<organism evidence="1 3">
    <name type="scientific">Lactarius akahatsu</name>
    <dbReference type="NCBI Taxonomy" id="416441"/>
    <lineage>
        <taxon>Eukaryota</taxon>
        <taxon>Fungi</taxon>
        <taxon>Dikarya</taxon>
        <taxon>Basidiomycota</taxon>
        <taxon>Agaricomycotina</taxon>
        <taxon>Agaricomycetes</taxon>
        <taxon>Russulales</taxon>
        <taxon>Russulaceae</taxon>
        <taxon>Lactarius</taxon>
    </lineage>
</organism>
<evidence type="ECO:0000313" key="3">
    <source>
        <dbReference type="Proteomes" id="UP001201163"/>
    </source>
</evidence>
<evidence type="ECO:0000313" key="2">
    <source>
        <dbReference type="EMBL" id="KAH8990561.1"/>
    </source>
</evidence>
<proteinExistence type="predicted"/>
<protein>
    <submittedName>
        <fullName evidence="1">Uncharacterized protein</fullName>
    </submittedName>
</protein>
<reference evidence="1" key="1">
    <citation type="submission" date="2022-01" db="EMBL/GenBank/DDBJ databases">
        <title>Comparative genomics reveals a dynamic genome evolution in the ectomycorrhizal milk-cap (Lactarius) mushrooms.</title>
        <authorList>
            <consortium name="DOE Joint Genome Institute"/>
            <person name="Lebreton A."/>
            <person name="Tang N."/>
            <person name="Kuo A."/>
            <person name="LaButti K."/>
            <person name="Drula E."/>
            <person name="Barry K."/>
            <person name="Clum A."/>
            <person name="Lipzen A."/>
            <person name="Mousain D."/>
            <person name="Ng V."/>
            <person name="Wang R."/>
            <person name="Wang X."/>
            <person name="Dai Y."/>
            <person name="Henrissat B."/>
            <person name="Grigoriev I.V."/>
            <person name="Guerin-Laguette A."/>
            <person name="Yu F."/>
            <person name="Martin F.M."/>
        </authorList>
    </citation>
    <scope>NUCLEOTIDE SEQUENCE</scope>
    <source>
        <strain evidence="1">QP</strain>
    </source>
</reference>